<dbReference type="Pfam" id="PF03466">
    <property type="entry name" value="LysR_substrate"/>
    <property type="match status" value="1"/>
</dbReference>
<keyword evidence="3" id="KW-0238">DNA-binding</keyword>
<dbReference type="OrthoDB" id="9785745at2"/>
<evidence type="ECO:0000256" key="1">
    <source>
        <dbReference type="ARBA" id="ARBA00009437"/>
    </source>
</evidence>
<organism evidence="6 7">
    <name type="scientific">Levilactobacillus namurensis DSM 19117</name>
    <dbReference type="NCBI Taxonomy" id="1423773"/>
    <lineage>
        <taxon>Bacteria</taxon>
        <taxon>Bacillati</taxon>
        <taxon>Bacillota</taxon>
        <taxon>Bacilli</taxon>
        <taxon>Lactobacillales</taxon>
        <taxon>Lactobacillaceae</taxon>
        <taxon>Levilactobacillus</taxon>
    </lineage>
</organism>
<name>A0A0R1JT44_9LACO</name>
<dbReference type="SUPFAM" id="SSF46785">
    <property type="entry name" value="Winged helix' DNA-binding domain"/>
    <property type="match status" value="1"/>
</dbReference>
<dbReference type="RefSeq" id="WP_056944507.1">
    <property type="nucleotide sequence ID" value="NZ_AZDT01000046.1"/>
</dbReference>
<dbReference type="PANTHER" id="PTHR30346:SF0">
    <property type="entry name" value="HCA OPERON TRANSCRIPTIONAL ACTIVATOR HCAR"/>
    <property type="match status" value="1"/>
</dbReference>
<dbReference type="CDD" id="cd05466">
    <property type="entry name" value="PBP2_LTTR_substrate"/>
    <property type="match status" value="1"/>
</dbReference>
<keyword evidence="2" id="KW-0805">Transcription regulation</keyword>
<evidence type="ECO:0000256" key="2">
    <source>
        <dbReference type="ARBA" id="ARBA00023015"/>
    </source>
</evidence>
<dbReference type="Gene3D" id="1.10.10.10">
    <property type="entry name" value="Winged helix-like DNA-binding domain superfamily/Winged helix DNA-binding domain"/>
    <property type="match status" value="1"/>
</dbReference>
<dbReference type="Pfam" id="PF00126">
    <property type="entry name" value="HTH_1"/>
    <property type="match status" value="1"/>
</dbReference>
<dbReference type="FunFam" id="1.10.10.10:FF:000001">
    <property type="entry name" value="LysR family transcriptional regulator"/>
    <property type="match status" value="1"/>
</dbReference>
<evidence type="ECO:0000256" key="3">
    <source>
        <dbReference type="ARBA" id="ARBA00023125"/>
    </source>
</evidence>
<evidence type="ECO:0000313" key="7">
    <source>
        <dbReference type="Proteomes" id="UP000051162"/>
    </source>
</evidence>
<dbReference type="Proteomes" id="UP000051162">
    <property type="component" value="Unassembled WGS sequence"/>
</dbReference>
<protein>
    <submittedName>
        <fullName evidence="6">Transcription regulator</fullName>
    </submittedName>
</protein>
<dbReference type="Gene3D" id="3.40.190.10">
    <property type="entry name" value="Periplasmic binding protein-like II"/>
    <property type="match status" value="2"/>
</dbReference>
<dbReference type="STRING" id="1423773.FD30_GL002235"/>
<keyword evidence="4" id="KW-0804">Transcription</keyword>
<dbReference type="SUPFAM" id="SSF53850">
    <property type="entry name" value="Periplasmic binding protein-like II"/>
    <property type="match status" value="1"/>
</dbReference>
<gene>
    <name evidence="6" type="ORF">FD30_GL002235</name>
</gene>
<comment type="caution">
    <text evidence="6">The sequence shown here is derived from an EMBL/GenBank/DDBJ whole genome shotgun (WGS) entry which is preliminary data.</text>
</comment>
<dbReference type="PANTHER" id="PTHR30346">
    <property type="entry name" value="TRANSCRIPTIONAL DUAL REGULATOR HCAR-RELATED"/>
    <property type="match status" value="1"/>
</dbReference>
<dbReference type="GeneID" id="84782527"/>
<keyword evidence="7" id="KW-1185">Reference proteome</keyword>
<dbReference type="InterPro" id="IPR000847">
    <property type="entry name" value="LysR_HTH_N"/>
</dbReference>
<feature type="domain" description="HTH lysR-type" evidence="5">
    <location>
        <begin position="1"/>
        <end position="58"/>
    </location>
</feature>
<dbReference type="PATRIC" id="fig|1423773.3.peg.2293"/>
<dbReference type="PROSITE" id="PS50931">
    <property type="entry name" value="HTH_LYSR"/>
    <property type="match status" value="1"/>
</dbReference>
<reference evidence="6 7" key="1">
    <citation type="journal article" date="2015" name="Genome Announc.">
        <title>Expanding the biotechnology potential of lactobacilli through comparative genomics of 213 strains and associated genera.</title>
        <authorList>
            <person name="Sun Z."/>
            <person name="Harris H.M."/>
            <person name="McCann A."/>
            <person name="Guo C."/>
            <person name="Argimon S."/>
            <person name="Zhang W."/>
            <person name="Yang X."/>
            <person name="Jeffery I.B."/>
            <person name="Cooney J.C."/>
            <person name="Kagawa T.F."/>
            <person name="Liu W."/>
            <person name="Song Y."/>
            <person name="Salvetti E."/>
            <person name="Wrobel A."/>
            <person name="Rasinkangas P."/>
            <person name="Parkhill J."/>
            <person name="Rea M.C."/>
            <person name="O'Sullivan O."/>
            <person name="Ritari J."/>
            <person name="Douillard F.P."/>
            <person name="Paul Ross R."/>
            <person name="Yang R."/>
            <person name="Briner A.E."/>
            <person name="Felis G.E."/>
            <person name="de Vos W.M."/>
            <person name="Barrangou R."/>
            <person name="Klaenhammer T.R."/>
            <person name="Caufield P.W."/>
            <person name="Cui Y."/>
            <person name="Zhang H."/>
            <person name="O'Toole P.W."/>
        </authorList>
    </citation>
    <scope>NUCLEOTIDE SEQUENCE [LARGE SCALE GENOMIC DNA]</scope>
    <source>
        <strain evidence="6 7">DSM 19117</strain>
    </source>
</reference>
<evidence type="ECO:0000256" key="4">
    <source>
        <dbReference type="ARBA" id="ARBA00023163"/>
    </source>
</evidence>
<dbReference type="GO" id="GO:0003677">
    <property type="term" value="F:DNA binding"/>
    <property type="evidence" value="ECO:0007669"/>
    <property type="project" value="UniProtKB-KW"/>
</dbReference>
<sequence length="306" mass="34774">MDIDKLKTFLQVAQYGSFKQAAVKQYRSQRAISKQITQIETELGVTLFWRHANRITLTPQGRFFQSSAQDMVNNYTQTLADLQAFNQQARRTLQVGYFSAFEERLLRQALFQMKKRDPNLYLTLREESNEHLVESVRNGSLDAALSINYGQAPTLSSPELATQPIFSGEMVMGVSTLNPLSQQKFLTPADLAGKPVLYYSPESSTFLLESFQARMPFMVDNQQIKRVTSVEQLQMAVALDQAMAFYPAGLLDQSLMTVDSHIVLLPVHQAPRQDYEIVVIYRRGNPNPTLADLFAQFKQLHPNNQL</sequence>
<dbReference type="AlphaFoldDB" id="A0A0R1JT44"/>
<comment type="similarity">
    <text evidence="1">Belongs to the LysR transcriptional regulatory family.</text>
</comment>
<evidence type="ECO:0000313" key="6">
    <source>
        <dbReference type="EMBL" id="KRK74485.1"/>
    </source>
</evidence>
<dbReference type="InterPro" id="IPR036390">
    <property type="entry name" value="WH_DNA-bd_sf"/>
</dbReference>
<evidence type="ECO:0000259" key="5">
    <source>
        <dbReference type="PROSITE" id="PS50931"/>
    </source>
</evidence>
<dbReference type="GO" id="GO:0032993">
    <property type="term" value="C:protein-DNA complex"/>
    <property type="evidence" value="ECO:0007669"/>
    <property type="project" value="TreeGrafter"/>
</dbReference>
<dbReference type="InterPro" id="IPR005119">
    <property type="entry name" value="LysR_subst-bd"/>
</dbReference>
<dbReference type="InterPro" id="IPR036388">
    <property type="entry name" value="WH-like_DNA-bd_sf"/>
</dbReference>
<dbReference type="GO" id="GO:0003700">
    <property type="term" value="F:DNA-binding transcription factor activity"/>
    <property type="evidence" value="ECO:0007669"/>
    <property type="project" value="InterPro"/>
</dbReference>
<accession>A0A0R1JT44</accession>
<proteinExistence type="inferred from homology"/>
<dbReference type="EMBL" id="AZDT01000046">
    <property type="protein sequence ID" value="KRK74485.1"/>
    <property type="molecule type" value="Genomic_DNA"/>
</dbReference>